<dbReference type="GO" id="GO:0043007">
    <property type="term" value="P:maintenance of rDNA"/>
    <property type="evidence" value="ECO:0007669"/>
    <property type="project" value="TreeGrafter"/>
</dbReference>
<keyword evidence="4 8" id="KW-0812">Transmembrane</keyword>
<evidence type="ECO:0000256" key="5">
    <source>
        <dbReference type="ARBA" id="ARBA00022989"/>
    </source>
</evidence>
<evidence type="ECO:0000256" key="7">
    <source>
        <dbReference type="ARBA" id="ARBA00024979"/>
    </source>
</evidence>
<dbReference type="PANTHER" id="PTHR28293">
    <property type="entry name" value="NUCLEAR RIM PROTEIN 1"/>
    <property type="match status" value="1"/>
</dbReference>
<reference evidence="9" key="2">
    <citation type="submission" date="2021-01" db="EMBL/GenBank/DDBJ databases">
        <authorList>
            <person name="Schikora-Tamarit M.A."/>
        </authorList>
    </citation>
    <scope>NUCLEOTIDE SEQUENCE</scope>
    <source>
        <strain evidence="9">CBS2887</strain>
    </source>
</reference>
<name>A0A9P8PJW5_WICPI</name>
<keyword evidence="6 8" id="KW-0472">Membrane</keyword>
<gene>
    <name evidence="9" type="ORF">WICPIJ_010027</name>
</gene>
<feature type="transmembrane region" description="Helical" evidence="8">
    <location>
        <begin position="205"/>
        <end position="226"/>
    </location>
</feature>
<evidence type="ECO:0000256" key="3">
    <source>
        <dbReference type="ARBA" id="ARBA00018310"/>
    </source>
</evidence>
<dbReference type="GO" id="GO:0031965">
    <property type="term" value="C:nuclear membrane"/>
    <property type="evidence" value="ECO:0007669"/>
    <property type="project" value="UniProtKB-SubCell"/>
</dbReference>
<reference evidence="9" key="1">
    <citation type="journal article" date="2021" name="Open Biol.">
        <title>Shared evolutionary footprints suggest mitochondrial oxidative damage underlies multiple complex I losses in fungi.</title>
        <authorList>
            <person name="Schikora-Tamarit M.A."/>
            <person name="Marcet-Houben M."/>
            <person name="Nosek J."/>
            <person name="Gabaldon T."/>
        </authorList>
    </citation>
    <scope>NUCLEOTIDE SEQUENCE</scope>
    <source>
        <strain evidence="9">CBS2887</strain>
    </source>
</reference>
<dbReference type="Proteomes" id="UP000774326">
    <property type="component" value="Unassembled WGS sequence"/>
</dbReference>
<sequence length="337" mass="39756">MTIRQRVIRKQSFLSRIKAYPFDLLLSINEQRELIDWDSHAITFALPLGYSLTFFFFLCTFILGLGTKKETSQYFDYQDFDTVLSHETLNGDHAHTSMLEKLTNAVLLMLWSVCIFNSYRFFTRSRSYYIYNKDFDDNNNASLTKIERSRSFLENVQEYFQLVRSAGTIDTYWELKVWDPSKFSTYLFISFSPLNLMYLRSATPITFSTLFFSLLNSFLLHYLIIFKFTQQVQDKKTLYEETTDEYQRKFVNPRLSTKKLSVGIDATKGPYSDEYVTTEAPGKYQKIFKTHDLKGREVTEFYNEDSREFEVIDANSYGKQRHKRMLSPVKAGFGSYL</sequence>
<organism evidence="9 10">
    <name type="scientific">Wickerhamomyces pijperi</name>
    <name type="common">Yeast</name>
    <name type="synonym">Pichia pijperi</name>
    <dbReference type="NCBI Taxonomy" id="599730"/>
    <lineage>
        <taxon>Eukaryota</taxon>
        <taxon>Fungi</taxon>
        <taxon>Dikarya</taxon>
        <taxon>Ascomycota</taxon>
        <taxon>Saccharomycotina</taxon>
        <taxon>Saccharomycetes</taxon>
        <taxon>Phaffomycetales</taxon>
        <taxon>Wickerhamomycetaceae</taxon>
        <taxon>Wickerhamomyces</taxon>
    </lineage>
</organism>
<dbReference type="PANTHER" id="PTHR28293:SF1">
    <property type="entry name" value="NUCLEAR RIM PROTEIN 1"/>
    <property type="match status" value="1"/>
</dbReference>
<dbReference type="Pfam" id="PF10332">
    <property type="entry name" value="DUF2418"/>
    <property type="match status" value="1"/>
</dbReference>
<evidence type="ECO:0000256" key="6">
    <source>
        <dbReference type="ARBA" id="ARBA00023136"/>
    </source>
</evidence>
<evidence type="ECO:0000256" key="8">
    <source>
        <dbReference type="SAM" id="Phobius"/>
    </source>
</evidence>
<protein>
    <recommendedName>
        <fullName evidence="3">Nuclear rim protein 1</fullName>
    </recommendedName>
</protein>
<keyword evidence="10" id="KW-1185">Reference proteome</keyword>
<comment type="caution">
    <text evidence="9">The sequence shown here is derived from an EMBL/GenBank/DDBJ whole genome shotgun (WGS) entry which is preliminary data.</text>
</comment>
<accession>A0A9P8PJW5</accession>
<comment type="similarity">
    <text evidence="2">Belongs to the NUR1 family.</text>
</comment>
<comment type="subcellular location">
    <subcellularLocation>
        <location evidence="1">Nucleus membrane</location>
        <topology evidence="1">Multi-pass membrane protein</topology>
    </subcellularLocation>
</comment>
<comment type="function">
    <text evidence="7">Member of a perinuclear network that controls recombination at multiple loci to maintain genome stability. Required for rDNA repeat stability.</text>
</comment>
<dbReference type="OrthoDB" id="3363151at2759"/>
<dbReference type="AlphaFoldDB" id="A0A9P8PJW5"/>
<feature type="transmembrane region" description="Helical" evidence="8">
    <location>
        <begin position="41"/>
        <end position="65"/>
    </location>
</feature>
<evidence type="ECO:0000256" key="4">
    <source>
        <dbReference type="ARBA" id="ARBA00022692"/>
    </source>
</evidence>
<feature type="transmembrane region" description="Helical" evidence="8">
    <location>
        <begin position="102"/>
        <end position="122"/>
    </location>
</feature>
<proteinExistence type="inferred from homology"/>
<evidence type="ECO:0000256" key="1">
    <source>
        <dbReference type="ARBA" id="ARBA00004232"/>
    </source>
</evidence>
<dbReference type="EMBL" id="JAEUBG010005785">
    <property type="protein sequence ID" value="KAH3672657.1"/>
    <property type="molecule type" value="Genomic_DNA"/>
</dbReference>
<keyword evidence="5 8" id="KW-1133">Transmembrane helix</keyword>
<dbReference type="InterPro" id="IPR018819">
    <property type="entry name" value="Nur1/Mug154"/>
</dbReference>
<evidence type="ECO:0000256" key="2">
    <source>
        <dbReference type="ARBA" id="ARBA00007900"/>
    </source>
</evidence>
<evidence type="ECO:0000313" key="10">
    <source>
        <dbReference type="Proteomes" id="UP000774326"/>
    </source>
</evidence>
<evidence type="ECO:0000313" key="9">
    <source>
        <dbReference type="EMBL" id="KAH3672657.1"/>
    </source>
</evidence>
<dbReference type="GO" id="GO:0007096">
    <property type="term" value="P:regulation of exit from mitosis"/>
    <property type="evidence" value="ECO:0007669"/>
    <property type="project" value="TreeGrafter"/>
</dbReference>